<evidence type="ECO:0000256" key="6">
    <source>
        <dbReference type="ARBA" id="ARBA00023004"/>
    </source>
</evidence>
<dbReference type="Pfam" id="PF13187">
    <property type="entry name" value="Fer4_9"/>
    <property type="match status" value="1"/>
</dbReference>
<comment type="caution">
    <text evidence="9">The sequence shown here is derived from an EMBL/GenBank/DDBJ whole genome shotgun (WGS) entry which is preliminary data.</text>
</comment>
<protein>
    <submittedName>
        <fullName evidence="9">4Fe-4S binding protein</fullName>
    </submittedName>
</protein>
<dbReference type="EMBL" id="JACEFB010000006">
    <property type="protein sequence ID" value="MBA2226501.1"/>
    <property type="molecule type" value="Genomic_DNA"/>
</dbReference>
<dbReference type="PROSITE" id="PS00198">
    <property type="entry name" value="4FE4S_FER_1"/>
    <property type="match status" value="1"/>
</dbReference>
<evidence type="ECO:0000256" key="4">
    <source>
        <dbReference type="ARBA" id="ARBA00022737"/>
    </source>
</evidence>
<organism evidence="9 10">
    <name type="scientific">Thermogemmata fonticola</name>
    <dbReference type="NCBI Taxonomy" id="2755323"/>
    <lineage>
        <taxon>Bacteria</taxon>
        <taxon>Pseudomonadati</taxon>
        <taxon>Planctomycetota</taxon>
        <taxon>Planctomycetia</taxon>
        <taxon>Gemmatales</taxon>
        <taxon>Gemmataceae</taxon>
        <taxon>Thermogemmata</taxon>
    </lineage>
</organism>
<gene>
    <name evidence="9" type="ORF">H0921_10050</name>
</gene>
<evidence type="ECO:0000256" key="7">
    <source>
        <dbReference type="ARBA" id="ARBA00023014"/>
    </source>
</evidence>
<evidence type="ECO:0000256" key="3">
    <source>
        <dbReference type="ARBA" id="ARBA00022723"/>
    </source>
</evidence>
<dbReference type="GO" id="GO:0051539">
    <property type="term" value="F:4 iron, 4 sulfur cluster binding"/>
    <property type="evidence" value="ECO:0007669"/>
    <property type="project" value="UniProtKB-KW"/>
</dbReference>
<evidence type="ECO:0000256" key="1">
    <source>
        <dbReference type="ARBA" id="ARBA00022448"/>
    </source>
</evidence>
<feature type="domain" description="4Fe-4S ferredoxin-type" evidence="8">
    <location>
        <begin position="40"/>
        <end position="69"/>
    </location>
</feature>
<keyword evidence="3" id="KW-0479">Metal-binding</keyword>
<keyword evidence="1" id="KW-0813">Transport</keyword>
<dbReference type="InterPro" id="IPR017900">
    <property type="entry name" value="4Fe4S_Fe_S_CS"/>
</dbReference>
<dbReference type="PANTHER" id="PTHR43687">
    <property type="entry name" value="ADENYLYLSULFATE REDUCTASE, BETA SUBUNIT"/>
    <property type="match status" value="1"/>
</dbReference>
<dbReference type="SUPFAM" id="SSF54862">
    <property type="entry name" value="4Fe-4S ferredoxins"/>
    <property type="match status" value="1"/>
</dbReference>
<evidence type="ECO:0000259" key="8">
    <source>
        <dbReference type="PROSITE" id="PS51379"/>
    </source>
</evidence>
<dbReference type="GO" id="GO:0046872">
    <property type="term" value="F:metal ion binding"/>
    <property type="evidence" value="ECO:0007669"/>
    <property type="project" value="UniProtKB-KW"/>
</dbReference>
<evidence type="ECO:0000256" key="2">
    <source>
        <dbReference type="ARBA" id="ARBA00022485"/>
    </source>
</evidence>
<dbReference type="Gene3D" id="3.30.70.20">
    <property type="match status" value="1"/>
</dbReference>
<keyword evidence="7" id="KW-0411">Iron-sulfur</keyword>
<dbReference type="InterPro" id="IPR050572">
    <property type="entry name" value="Fe-S_Ferredoxin"/>
</dbReference>
<dbReference type="InterPro" id="IPR017896">
    <property type="entry name" value="4Fe4S_Fe-S-bd"/>
</dbReference>
<dbReference type="Proteomes" id="UP000542342">
    <property type="component" value="Unassembled WGS sequence"/>
</dbReference>
<evidence type="ECO:0000313" key="10">
    <source>
        <dbReference type="Proteomes" id="UP000542342"/>
    </source>
</evidence>
<reference evidence="9 10" key="1">
    <citation type="submission" date="2020-07" db="EMBL/GenBank/DDBJ databases">
        <title>Thermogemmata thermophila gen. nov., sp. nov., a novel moderate thermophilic planctomycete from a Kamchatka hot spring.</title>
        <authorList>
            <person name="Elcheninov A.G."/>
            <person name="Podosokorskaya O.A."/>
            <person name="Kovaleva O.L."/>
            <person name="Novikov A."/>
            <person name="Bonch-Osmolovskaya E.A."/>
            <person name="Toshchakov S.V."/>
            <person name="Kublanov I.V."/>
        </authorList>
    </citation>
    <scope>NUCLEOTIDE SEQUENCE [LARGE SCALE GENOMIC DNA]</scope>
    <source>
        <strain evidence="9 10">2918</strain>
    </source>
</reference>
<dbReference type="PANTHER" id="PTHR43687:SF6">
    <property type="entry name" value="L-ASPARTATE SEMIALDEHYDE SULFURTRANSFERASE IRON-SULFUR SUBUNIT"/>
    <property type="match status" value="1"/>
</dbReference>
<dbReference type="PROSITE" id="PS51379">
    <property type="entry name" value="4FE4S_FER_2"/>
    <property type="match status" value="2"/>
</dbReference>
<feature type="domain" description="4Fe-4S ferredoxin-type" evidence="8">
    <location>
        <begin position="10"/>
        <end position="39"/>
    </location>
</feature>
<keyword evidence="4" id="KW-0677">Repeat</keyword>
<accession>A0A7V8VEJ6</accession>
<dbReference type="RefSeq" id="WP_194537937.1">
    <property type="nucleotide sequence ID" value="NZ_JACEFB010000006.1"/>
</dbReference>
<evidence type="ECO:0000256" key="5">
    <source>
        <dbReference type="ARBA" id="ARBA00022982"/>
    </source>
</evidence>
<evidence type="ECO:0000313" key="9">
    <source>
        <dbReference type="EMBL" id="MBA2226501.1"/>
    </source>
</evidence>
<name>A0A7V8VEJ6_9BACT</name>
<keyword evidence="5" id="KW-0249">Electron transport</keyword>
<keyword evidence="6" id="KW-0408">Iron</keyword>
<keyword evidence="10" id="KW-1185">Reference proteome</keyword>
<dbReference type="AlphaFoldDB" id="A0A7V8VEJ6"/>
<proteinExistence type="predicted"/>
<sequence>MTPHLIPAWELPVLDLRRCNACGLCVIVCPTQCLRGSRLGPWLIRPLDCLACAACVVVCPKNALQMVNLSDVEEPLP</sequence>
<keyword evidence="2" id="KW-0004">4Fe-4S</keyword>